<dbReference type="EMBL" id="CDNC01000034">
    <property type="protein sequence ID" value="CEM62521.1"/>
    <property type="molecule type" value="Genomic_DNA"/>
</dbReference>
<sequence length="535" mass="63003">MHRGSRRRIERRRDRIVLLQELFAKEIAKIDEGFFRRLDESAFYLEDKSLKQKYSLFNDDNFTDKDYYKKFPTIHHLIKALINDEAHVDIRLLYLACHTIIKNRGHFLFEGKEFNTESRFDDAINELFSYLRQDMEIDFAFEDKIADIKEILENKKIGMRDKQNALNKKLSIAPKDKQKKEIIKLIVGASFNLKTLFNDEKYSSEKESYSFAKSNYEEKEAVLESLLGDGFGLILRAKAVYDSSVLSEILGNETYLSFAKVKIYDKHKEDLAKLKKVIKTYHADEFKKVFAEANIQGNYCSYVGSCKKNGKKVPIEKRADKDAFYDFLKKILKDEKAKNSDADYAFILNEIELKTFLPKQVSKKNANIPYQLRRMELEKIVNNAEKYFSFLSEKDEYGTVKEKIIQLLTFKRPYYIGIIQDTHKEKFPDRCWVVKKENAKNEKITPWNFYDHIDEDKTAEAFITSRTNKCTYLIGEDVLPRNSLLYMEYTVLNELNNLKVSVDGVNIFDVKLKKKIYEQVFKQRKEVSKKTIADF</sequence>
<dbReference type="AlphaFoldDB" id="A0A0B7H0U4"/>
<dbReference type="NCBIfam" id="TIGR01865">
    <property type="entry name" value="cas_Csn1"/>
    <property type="match status" value="1"/>
</dbReference>
<gene>
    <name evidence="3" type="ORF">TPHV1_40024</name>
</gene>
<evidence type="ECO:0000259" key="2">
    <source>
        <dbReference type="Pfam" id="PF16593"/>
    </source>
</evidence>
<evidence type="ECO:0000259" key="1">
    <source>
        <dbReference type="Pfam" id="PF16592"/>
    </source>
</evidence>
<evidence type="ECO:0000313" key="3">
    <source>
        <dbReference type="EMBL" id="CEM62521.1"/>
    </source>
</evidence>
<dbReference type="InterPro" id="IPR032239">
    <property type="entry name" value="Cas9-BH"/>
</dbReference>
<keyword evidence="4" id="KW-1185">Reference proteome</keyword>
<dbReference type="Pfam" id="PF16592">
    <property type="entry name" value="Cas9_REC"/>
    <property type="match status" value="1"/>
</dbReference>
<dbReference type="Pfam" id="PF16593">
    <property type="entry name" value="Cas9-BH"/>
    <property type="match status" value="1"/>
</dbReference>
<dbReference type="InterPro" id="IPR028629">
    <property type="entry name" value="Cas9"/>
</dbReference>
<feature type="domain" description="CRISPR-associated endonuclease Cas9 bridge helix" evidence="2">
    <location>
        <begin position="1"/>
        <end position="31"/>
    </location>
</feature>
<feature type="domain" description="CRISPR-associated endonuclease Cas9 REC lobe" evidence="1">
    <location>
        <begin position="141"/>
        <end position="535"/>
    </location>
</feature>
<name>A0A0B7H0U4_TREPH</name>
<protein>
    <submittedName>
        <fullName evidence="3">CRISPR-associated protein, Csn1 family</fullName>
    </submittedName>
</protein>
<organism evidence="3 4">
    <name type="scientific">Treponema phagedenis</name>
    <dbReference type="NCBI Taxonomy" id="162"/>
    <lineage>
        <taxon>Bacteria</taxon>
        <taxon>Pseudomonadati</taxon>
        <taxon>Spirochaetota</taxon>
        <taxon>Spirochaetia</taxon>
        <taxon>Spirochaetales</taxon>
        <taxon>Treponemataceae</taxon>
        <taxon>Treponema</taxon>
    </lineage>
</organism>
<reference evidence="4" key="1">
    <citation type="submission" date="2015-01" db="EMBL/GenBank/DDBJ databases">
        <authorList>
            <person name="Manzoor Shahid"/>
            <person name="Zubair Saima"/>
        </authorList>
    </citation>
    <scope>NUCLEOTIDE SEQUENCE [LARGE SCALE GENOMIC DNA]</scope>
    <source>
        <strain evidence="4">V1</strain>
    </source>
</reference>
<dbReference type="InterPro" id="IPR032240">
    <property type="entry name" value="Cas9_REC"/>
</dbReference>
<proteinExistence type="predicted"/>
<evidence type="ECO:0000313" key="4">
    <source>
        <dbReference type="Proteomes" id="UP000042527"/>
    </source>
</evidence>
<accession>A0A0B7H0U4</accession>
<dbReference type="GO" id="GO:0004519">
    <property type="term" value="F:endonuclease activity"/>
    <property type="evidence" value="ECO:0007669"/>
    <property type="project" value="InterPro"/>
</dbReference>
<dbReference type="Proteomes" id="UP000042527">
    <property type="component" value="Unassembled WGS sequence"/>
</dbReference>